<keyword evidence="8" id="KW-0067">ATP-binding</keyword>
<evidence type="ECO:0000256" key="2">
    <source>
        <dbReference type="ARBA" id="ARBA00008792"/>
    </source>
</evidence>
<evidence type="ECO:0000259" key="12">
    <source>
        <dbReference type="PROSITE" id="PS51192"/>
    </source>
</evidence>
<dbReference type="InterPro" id="IPR002464">
    <property type="entry name" value="DNA/RNA_helicase_DEAH_CS"/>
</dbReference>
<evidence type="ECO:0000313" key="14">
    <source>
        <dbReference type="EMBL" id="CAG9538609.1"/>
    </source>
</evidence>
<dbReference type="EMBL" id="CAKAEH010001681">
    <property type="protein sequence ID" value="CAG9538609.1"/>
    <property type="molecule type" value="Genomic_DNA"/>
</dbReference>
<gene>
    <name evidence="14" type="ORF">CJOHNSTONI_LOCUS8303</name>
</gene>
<dbReference type="InterPro" id="IPR014001">
    <property type="entry name" value="Helicase_ATP-bd"/>
</dbReference>
<dbReference type="InterPro" id="IPR044446">
    <property type="entry name" value="DHX9_DSRM_2"/>
</dbReference>
<dbReference type="Proteomes" id="UP000746747">
    <property type="component" value="Unassembled WGS sequence"/>
</dbReference>
<evidence type="ECO:0000256" key="5">
    <source>
        <dbReference type="ARBA" id="ARBA00022741"/>
    </source>
</evidence>
<protein>
    <recommendedName>
        <fullName evidence="3">RNA helicase</fullName>
        <ecNumber evidence="3">3.6.4.13</ecNumber>
    </recommendedName>
</protein>
<dbReference type="InterPro" id="IPR011709">
    <property type="entry name" value="DEAD-box_helicase_OB_fold"/>
</dbReference>
<sequence>MTDEIRGWLYGWLGKRKLGIPSYNTIPLTKCGEETRFRCELRIPGQSHVGLGISKNKKDAATNAARDFAQFLIRQKLLDPIELPKLTLSMLEATNLDSFGWDNTLEDSSLLNKAEKNSHATVGVAMNMQFLPLPIVKTEHQCYIERKAEEIAPLDSVDLRTDIHGGWMAGSSKMHLNEFVQKIKQPPLKYDTRCIGNDNSRTFVAEVSLFVPEVRHTFSARAEGSTKKTAEATCALSLMRQLFHNKLIGAYTGQKKKKTAGNLPDIPVIVSDELSEEIARYLALVGVDEIQPPPEASASKPVSLLITQKLNQFEPSQSISDGFISWCPALQNWNPWKSVSIDEAPFAFMSLEAISADLLEAEKKRKIPSSIKIQRESLPVYQHRKQLIDTIAINSVTIVKGETGCGKSTQVCQYLLEHYINNYRGAEFAAFVTQPRKISALTLAERIADERGEQLGVSVGYAVRFDSLYPRPYGSLMFVTVGLLLKRLESGLRGISHIIVDEIHERDINTDFIMIVLRDMVNMYPDLRVILMSATVDTSLFTNYFGNCSVVLLEGRNFPVQHYFLEDIVQMIRFLPPTDELRNNKDCDDEGEEFIDEAQNLNLVISEEYGLNTKLAMSRLSEREISFELIEALLNDIVSKGEEGAVLIFLPGWHVIQLLLNFLKSHSVFSNESQFVILPLHSQLTGQEQRRVFESYSSDVRKIILSTNIAETSITIDDVVYVIDSCKAKEKMYTSHNNMVNYATVWASRTSIIQRRGRAGRVREGFCFHLCSKSRYEALEEYRTAEMLRSPLHEIALMIKLIGLGSIGDFLAKAIEAPPIDSVTETEMLLREMSALDSNSELTELGRILARLPIEPVLGKTLILATACGIGELLATISAASSFATPYIPHDRTASKLSFQQRSFSGSRFSDHVAIICVYNKWCEAFNQNPMAEKNVCQWFSLNSTVLRMIRIAKQQLIDTLISSGFSESLFTPLVVSNTGPDSNLDLVLSLLVYALYPNVCHYRDKRRVYTLEQATALMSKQSVNTPFYSSDIIKFPSPLFVFSEKLRTKMISCKQISNITPLQLLLFGSRKVEYHGNNIIRLDDMIPLKMNVQAAARVVALRPCIEALIVRTCLNPEATNKVRENDSKLLKILKQLSSPFSWSPNEEITETQQKDYANVEEVPSYMRRIRGCADGMKPNTRGNRWSVRRGQGRCGPVGAFGNHEIEYQSHERARMRRNVCDHDYFTSQSWSRETYRGRFGIAQNKTFCPYMIKSNMRNCSRGSLSDYVKCDRLESGTVGLAANWDIIPVKRARTG</sequence>
<keyword evidence="4" id="KW-0677">Repeat</keyword>
<dbReference type="GO" id="GO:0005730">
    <property type="term" value="C:nucleolus"/>
    <property type="evidence" value="ECO:0007669"/>
    <property type="project" value="TreeGrafter"/>
</dbReference>
<dbReference type="PANTHER" id="PTHR18934">
    <property type="entry name" value="ATP-DEPENDENT RNA HELICASE"/>
    <property type="match status" value="1"/>
</dbReference>
<dbReference type="GO" id="GO:0003724">
    <property type="term" value="F:RNA helicase activity"/>
    <property type="evidence" value="ECO:0007669"/>
    <property type="project" value="UniProtKB-EC"/>
</dbReference>
<dbReference type="InterPro" id="IPR014720">
    <property type="entry name" value="dsRBD_dom"/>
</dbReference>
<evidence type="ECO:0000256" key="8">
    <source>
        <dbReference type="ARBA" id="ARBA00022840"/>
    </source>
</evidence>
<dbReference type="FunFam" id="3.30.160.20:FF:000028">
    <property type="entry name" value="ATP-dependent RNA helicase A"/>
    <property type="match status" value="1"/>
</dbReference>
<proteinExistence type="inferred from homology"/>
<dbReference type="InterPro" id="IPR027417">
    <property type="entry name" value="P-loop_NTPase"/>
</dbReference>
<keyword evidence="9" id="KW-0539">Nucleus</keyword>
<dbReference type="SMART" id="SM00358">
    <property type="entry name" value="DSRM"/>
    <property type="match status" value="2"/>
</dbReference>
<comment type="subcellular location">
    <subcellularLocation>
        <location evidence="1">Nucleus</location>
    </subcellularLocation>
</comment>
<dbReference type="Pfam" id="PF07717">
    <property type="entry name" value="OB_NTP_bind"/>
    <property type="match status" value="1"/>
</dbReference>
<dbReference type="PROSITE" id="PS51192">
    <property type="entry name" value="HELICASE_ATP_BIND_1"/>
    <property type="match status" value="1"/>
</dbReference>
<feature type="domain" description="DRBM" evidence="11">
    <location>
        <begin position="171"/>
        <end position="244"/>
    </location>
</feature>
<dbReference type="Pfam" id="PF00270">
    <property type="entry name" value="DEAD"/>
    <property type="match status" value="1"/>
</dbReference>
<dbReference type="PROSITE" id="PS00690">
    <property type="entry name" value="DEAH_ATP_HELICASE"/>
    <property type="match status" value="1"/>
</dbReference>
<dbReference type="InterPro" id="IPR007502">
    <property type="entry name" value="Helicase-assoc_dom"/>
</dbReference>
<dbReference type="InterPro" id="IPR011545">
    <property type="entry name" value="DEAD/DEAH_box_helicase_dom"/>
</dbReference>
<dbReference type="Pfam" id="PF04408">
    <property type="entry name" value="WHD_HA2"/>
    <property type="match status" value="1"/>
</dbReference>
<name>A0A8J2QAV8_9BILA</name>
<dbReference type="GO" id="GO:1990904">
    <property type="term" value="C:ribonucleoprotein complex"/>
    <property type="evidence" value="ECO:0007669"/>
    <property type="project" value="TreeGrafter"/>
</dbReference>
<feature type="domain" description="DRBM" evidence="11">
    <location>
        <begin position="21"/>
        <end position="74"/>
    </location>
</feature>
<dbReference type="EC" id="3.6.4.13" evidence="3"/>
<organism evidence="14 15">
    <name type="scientific">Cercopithifilaria johnstoni</name>
    <dbReference type="NCBI Taxonomy" id="2874296"/>
    <lineage>
        <taxon>Eukaryota</taxon>
        <taxon>Metazoa</taxon>
        <taxon>Ecdysozoa</taxon>
        <taxon>Nematoda</taxon>
        <taxon>Chromadorea</taxon>
        <taxon>Rhabditida</taxon>
        <taxon>Spirurina</taxon>
        <taxon>Spiruromorpha</taxon>
        <taxon>Filarioidea</taxon>
        <taxon>Onchocercidae</taxon>
        <taxon>Cercopithifilaria</taxon>
    </lineage>
</organism>
<dbReference type="PANTHER" id="PTHR18934:SF119">
    <property type="entry name" value="ATP-DEPENDENT RNA HELICASE A"/>
    <property type="match status" value="1"/>
</dbReference>
<evidence type="ECO:0000259" key="13">
    <source>
        <dbReference type="PROSITE" id="PS51194"/>
    </source>
</evidence>
<evidence type="ECO:0000256" key="10">
    <source>
        <dbReference type="PROSITE-ProRule" id="PRU00266"/>
    </source>
</evidence>
<accession>A0A8J2QAV8</accession>
<evidence type="ECO:0000256" key="7">
    <source>
        <dbReference type="ARBA" id="ARBA00022806"/>
    </source>
</evidence>
<dbReference type="Gene3D" id="3.30.160.20">
    <property type="match status" value="2"/>
</dbReference>
<evidence type="ECO:0000256" key="1">
    <source>
        <dbReference type="ARBA" id="ARBA00004123"/>
    </source>
</evidence>
<dbReference type="Gene3D" id="1.20.120.1080">
    <property type="match status" value="1"/>
</dbReference>
<dbReference type="InterPro" id="IPR044445">
    <property type="entry name" value="DHX9_DSRM_1"/>
</dbReference>
<dbReference type="SMART" id="SM00487">
    <property type="entry name" value="DEXDc"/>
    <property type="match status" value="1"/>
</dbReference>
<comment type="similarity">
    <text evidence="2">Belongs to the DEAD box helicase family. DEAH subfamily.</text>
</comment>
<keyword evidence="5" id="KW-0547">Nucleotide-binding</keyword>
<keyword evidence="7" id="KW-0347">Helicase</keyword>
<keyword evidence="15" id="KW-1185">Reference proteome</keyword>
<keyword evidence="6" id="KW-0378">Hydrolase</keyword>
<dbReference type="GO" id="GO:0050684">
    <property type="term" value="P:regulation of mRNA processing"/>
    <property type="evidence" value="ECO:0007669"/>
    <property type="project" value="TreeGrafter"/>
</dbReference>
<dbReference type="CDD" id="cd19854">
    <property type="entry name" value="DSRM_DHX9_rpt1"/>
    <property type="match status" value="1"/>
</dbReference>
<dbReference type="GO" id="GO:0005524">
    <property type="term" value="F:ATP binding"/>
    <property type="evidence" value="ECO:0007669"/>
    <property type="project" value="UniProtKB-KW"/>
</dbReference>
<dbReference type="SUPFAM" id="SSF54768">
    <property type="entry name" value="dsRNA-binding domain-like"/>
    <property type="match status" value="2"/>
</dbReference>
<feature type="domain" description="Helicase C-terminal" evidence="13">
    <location>
        <begin position="633"/>
        <end position="803"/>
    </location>
</feature>
<dbReference type="GO" id="GO:0003725">
    <property type="term" value="F:double-stranded RNA binding"/>
    <property type="evidence" value="ECO:0007669"/>
    <property type="project" value="InterPro"/>
</dbReference>
<dbReference type="SUPFAM" id="SSF52540">
    <property type="entry name" value="P-loop containing nucleoside triphosphate hydrolases"/>
    <property type="match status" value="1"/>
</dbReference>
<dbReference type="GO" id="GO:0043138">
    <property type="term" value="F:3'-5' DNA helicase activity"/>
    <property type="evidence" value="ECO:0007669"/>
    <property type="project" value="TreeGrafter"/>
</dbReference>
<feature type="domain" description="Helicase ATP-binding" evidence="12">
    <location>
        <begin position="388"/>
        <end position="554"/>
    </location>
</feature>
<comment type="caution">
    <text evidence="14">The sequence shown here is derived from an EMBL/GenBank/DDBJ whole genome shotgun (WGS) entry which is preliminary data.</text>
</comment>
<evidence type="ECO:0000259" key="11">
    <source>
        <dbReference type="PROSITE" id="PS50137"/>
    </source>
</evidence>
<dbReference type="CDD" id="cd19855">
    <property type="entry name" value="DSRM_DHX9_rpt2"/>
    <property type="match status" value="1"/>
</dbReference>
<dbReference type="SMART" id="SM00490">
    <property type="entry name" value="HELICc"/>
    <property type="match status" value="1"/>
</dbReference>
<dbReference type="OrthoDB" id="5600252at2759"/>
<evidence type="ECO:0000313" key="15">
    <source>
        <dbReference type="Proteomes" id="UP000746747"/>
    </source>
</evidence>
<dbReference type="CDD" id="cd18791">
    <property type="entry name" value="SF2_C_RHA"/>
    <property type="match status" value="1"/>
</dbReference>
<evidence type="ECO:0000256" key="9">
    <source>
        <dbReference type="ARBA" id="ARBA00023242"/>
    </source>
</evidence>
<evidence type="ECO:0000256" key="6">
    <source>
        <dbReference type="ARBA" id="ARBA00022801"/>
    </source>
</evidence>
<dbReference type="PROSITE" id="PS51194">
    <property type="entry name" value="HELICASE_CTER"/>
    <property type="match status" value="1"/>
</dbReference>
<dbReference type="GO" id="GO:0045944">
    <property type="term" value="P:positive regulation of transcription by RNA polymerase II"/>
    <property type="evidence" value="ECO:0007669"/>
    <property type="project" value="TreeGrafter"/>
</dbReference>
<evidence type="ECO:0000256" key="3">
    <source>
        <dbReference type="ARBA" id="ARBA00012552"/>
    </source>
</evidence>
<reference evidence="14" key="1">
    <citation type="submission" date="2021-09" db="EMBL/GenBank/DDBJ databases">
        <authorList>
            <consortium name="Pathogen Informatics"/>
        </authorList>
    </citation>
    <scope>NUCLEOTIDE SEQUENCE</scope>
</reference>
<dbReference type="Pfam" id="PF00035">
    <property type="entry name" value="dsrm"/>
    <property type="match status" value="2"/>
</dbReference>
<keyword evidence="10" id="KW-0694">RNA-binding</keyword>
<dbReference type="InterPro" id="IPR001650">
    <property type="entry name" value="Helicase_C-like"/>
</dbReference>
<dbReference type="Gene3D" id="3.40.50.300">
    <property type="entry name" value="P-loop containing nucleotide triphosphate hydrolases"/>
    <property type="match status" value="2"/>
</dbReference>
<evidence type="ECO:0000256" key="4">
    <source>
        <dbReference type="ARBA" id="ARBA00022737"/>
    </source>
</evidence>
<dbReference type="InterPro" id="IPR048333">
    <property type="entry name" value="HA2_WH"/>
</dbReference>
<dbReference type="GO" id="GO:0016887">
    <property type="term" value="F:ATP hydrolysis activity"/>
    <property type="evidence" value="ECO:0007669"/>
    <property type="project" value="TreeGrafter"/>
</dbReference>
<dbReference type="SMART" id="SM00847">
    <property type="entry name" value="HA2"/>
    <property type="match status" value="1"/>
</dbReference>
<dbReference type="PROSITE" id="PS50137">
    <property type="entry name" value="DS_RBD"/>
    <property type="match status" value="2"/>
</dbReference>
<dbReference type="Pfam" id="PF00271">
    <property type="entry name" value="Helicase_C"/>
    <property type="match status" value="1"/>
</dbReference>